<feature type="transmembrane region" description="Helical" evidence="8">
    <location>
        <begin position="315"/>
        <end position="332"/>
    </location>
</feature>
<comment type="subcellular location">
    <subcellularLocation>
        <location evidence="1">Cell membrane</location>
        <topology evidence="1">Multi-pass membrane protein</topology>
    </subcellularLocation>
</comment>
<dbReference type="GO" id="GO:0015293">
    <property type="term" value="F:symporter activity"/>
    <property type="evidence" value="ECO:0007669"/>
    <property type="project" value="UniProtKB-KW"/>
</dbReference>
<dbReference type="InterPro" id="IPR036259">
    <property type="entry name" value="MFS_trans_sf"/>
</dbReference>
<keyword evidence="6 8" id="KW-1133">Transmembrane helix</keyword>
<dbReference type="AlphaFoldDB" id="A0A1H2PSB0"/>
<name>A0A1H2PSB0_9BURK</name>
<gene>
    <name evidence="10" type="ORF">SAMN05216551_109192</name>
</gene>
<feature type="transmembrane region" description="Helical" evidence="8">
    <location>
        <begin position="287"/>
        <end position="308"/>
    </location>
</feature>
<dbReference type="GO" id="GO:0005886">
    <property type="term" value="C:plasma membrane"/>
    <property type="evidence" value="ECO:0007669"/>
    <property type="project" value="UniProtKB-SubCell"/>
</dbReference>
<evidence type="ECO:0000256" key="4">
    <source>
        <dbReference type="ARBA" id="ARBA00022692"/>
    </source>
</evidence>
<feature type="transmembrane region" description="Helical" evidence="8">
    <location>
        <begin position="379"/>
        <end position="400"/>
    </location>
</feature>
<evidence type="ECO:0000256" key="5">
    <source>
        <dbReference type="ARBA" id="ARBA00022847"/>
    </source>
</evidence>
<dbReference type="PANTHER" id="PTHR43528">
    <property type="entry name" value="ALPHA-KETOGLUTARATE PERMEASE"/>
    <property type="match status" value="1"/>
</dbReference>
<keyword evidence="5" id="KW-0769">Symport</keyword>
<feature type="transmembrane region" description="Helical" evidence="8">
    <location>
        <begin position="195"/>
        <end position="214"/>
    </location>
</feature>
<dbReference type="Proteomes" id="UP000243719">
    <property type="component" value="Unassembled WGS sequence"/>
</dbReference>
<accession>A0A1H2PSB0</accession>
<feature type="transmembrane region" description="Helical" evidence="8">
    <location>
        <begin position="248"/>
        <end position="275"/>
    </location>
</feature>
<feature type="transmembrane region" description="Helical" evidence="8">
    <location>
        <begin position="160"/>
        <end position="183"/>
    </location>
</feature>
<keyword evidence="11" id="KW-1185">Reference proteome</keyword>
<evidence type="ECO:0000256" key="3">
    <source>
        <dbReference type="ARBA" id="ARBA00022475"/>
    </source>
</evidence>
<feature type="transmembrane region" description="Helical" evidence="8">
    <location>
        <begin position="95"/>
        <end position="113"/>
    </location>
</feature>
<dbReference type="PANTHER" id="PTHR43528:SF7">
    <property type="entry name" value="MFS TRANSPORTER"/>
    <property type="match status" value="1"/>
</dbReference>
<evidence type="ECO:0000313" key="11">
    <source>
        <dbReference type="Proteomes" id="UP000243719"/>
    </source>
</evidence>
<evidence type="ECO:0000256" key="1">
    <source>
        <dbReference type="ARBA" id="ARBA00004651"/>
    </source>
</evidence>
<dbReference type="RefSeq" id="WP_091910408.1">
    <property type="nucleotide sequence ID" value="NZ_FNLO01000009.1"/>
</dbReference>
<dbReference type="STRING" id="1770053.SAMN05216551_109192"/>
<keyword evidence="7 8" id="KW-0472">Membrane</keyword>
<dbReference type="PROSITE" id="PS50850">
    <property type="entry name" value="MFS"/>
    <property type="match status" value="1"/>
</dbReference>
<dbReference type="Pfam" id="PF07690">
    <property type="entry name" value="MFS_1"/>
    <property type="match status" value="1"/>
</dbReference>
<dbReference type="FunFam" id="1.20.1250.20:FF:000001">
    <property type="entry name" value="Dicarboxylate MFS transporter"/>
    <property type="match status" value="1"/>
</dbReference>
<keyword evidence="3" id="KW-1003">Cell membrane</keyword>
<dbReference type="OrthoDB" id="6766492at2"/>
<keyword evidence="4 8" id="KW-0812">Transmembrane</keyword>
<dbReference type="EMBL" id="FNLO01000009">
    <property type="protein sequence ID" value="SDV49849.1"/>
    <property type="molecule type" value="Genomic_DNA"/>
</dbReference>
<sequence length="443" mass="47675">MDNSAAPDAHSPRPLTREDYKTLGLAALGGTLEFYDFVIFVFFAATLGRLFFPPSMPDWLIQLQTLGIFAAGYLARPLGGIIIAHFGDKLGRKRMFTLSIFLMSLPTLLIGLMPTYASIGIAAPLLLLAMRVMQGAAIGGEMPGAWVFVAEHVPPQRYGFGIGTLTSGITGGILLGSIVAIIINRSYSAEDLVAYAWRIPFILGGIFGFISVYLRRFLGETPVFKELEARRALAREMPVKTVLREHRAACLVTAALTWSLSTAIVVVILMTPTLLQKVYKITPQAALAANCAATLTLTLGCILFGYLCDRVGSRLTMLVAWGGLAITSYIFYVNLPGISDGQLMFNYALVGLFCGSIATMPIVGARVFPPVIRFSGLSFAYNVSYAIFGGLTPVLTQLWLQKDRLAAAHYVSAVSILAILVAMVPLAAFGWRARAAKVASSAA</sequence>
<feature type="transmembrane region" description="Helical" evidence="8">
    <location>
        <begin position="406"/>
        <end position="431"/>
    </location>
</feature>
<evidence type="ECO:0000256" key="6">
    <source>
        <dbReference type="ARBA" id="ARBA00022989"/>
    </source>
</evidence>
<protein>
    <submittedName>
        <fullName evidence="10">Major Facilitator Superfamily protein</fullName>
    </submittedName>
</protein>
<feature type="transmembrane region" description="Helical" evidence="8">
    <location>
        <begin position="344"/>
        <end position="367"/>
    </location>
</feature>
<evidence type="ECO:0000256" key="8">
    <source>
        <dbReference type="SAM" id="Phobius"/>
    </source>
</evidence>
<dbReference type="Gene3D" id="1.20.1250.20">
    <property type="entry name" value="MFS general substrate transporter like domains"/>
    <property type="match status" value="2"/>
</dbReference>
<feature type="domain" description="Major facilitator superfamily (MFS) profile" evidence="9">
    <location>
        <begin position="22"/>
        <end position="430"/>
    </location>
</feature>
<dbReference type="InterPro" id="IPR020846">
    <property type="entry name" value="MFS_dom"/>
</dbReference>
<feature type="transmembrane region" description="Helical" evidence="8">
    <location>
        <begin position="23"/>
        <end position="47"/>
    </location>
</feature>
<keyword evidence="2" id="KW-0813">Transport</keyword>
<feature type="transmembrane region" description="Helical" evidence="8">
    <location>
        <begin position="59"/>
        <end position="83"/>
    </location>
</feature>
<dbReference type="InterPro" id="IPR011701">
    <property type="entry name" value="MFS"/>
</dbReference>
<dbReference type="SUPFAM" id="SSF103473">
    <property type="entry name" value="MFS general substrate transporter"/>
    <property type="match status" value="1"/>
</dbReference>
<reference evidence="11" key="1">
    <citation type="submission" date="2016-09" db="EMBL/GenBank/DDBJ databases">
        <authorList>
            <person name="Varghese N."/>
            <person name="Submissions S."/>
        </authorList>
    </citation>
    <scope>NUCLEOTIDE SEQUENCE [LARGE SCALE GENOMIC DNA]</scope>
    <source>
        <strain evidence="11">JS23</strain>
    </source>
</reference>
<evidence type="ECO:0000313" key="10">
    <source>
        <dbReference type="EMBL" id="SDV49849.1"/>
    </source>
</evidence>
<evidence type="ECO:0000256" key="7">
    <source>
        <dbReference type="ARBA" id="ARBA00023136"/>
    </source>
</evidence>
<proteinExistence type="predicted"/>
<evidence type="ECO:0000256" key="2">
    <source>
        <dbReference type="ARBA" id="ARBA00022448"/>
    </source>
</evidence>
<dbReference type="InterPro" id="IPR051084">
    <property type="entry name" value="H+-coupled_symporters"/>
</dbReference>
<organism evidence="10 11">
    <name type="scientific">Chitinasiproducens palmae</name>
    <dbReference type="NCBI Taxonomy" id="1770053"/>
    <lineage>
        <taxon>Bacteria</taxon>
        <taxon>Pseudomonadati</taxon>
        <taxon>Pseudomonadota</taxon>
        <taxon>Betaproteobacteria</taxon>
        <taxon>Burkholderiales</taxon>
        <taxon>Burkholderiaceae</taxon>
        <taxon>Chitinasiproducens</taxon>
    </lineage>
</organism>
<evidence type="ECO:0000259" key="9">
    <source>
        <dbReference type="PROSITE" id="PS50850"/>
    </source>
</evidence>
<feature type="transmembrane region" description="Helical" evidence="8">
    <location>
        <begin position="119"/>
        <end position="139"/>
    </location>
</feature>